<dbReference type="Pfam" id="PF05724">
    <property type="entry name" value="TPMT"/>
    <property type="match status" value="1"/>
</dbReference>
<dbReference type="PANTHER" id="PTHR32183">
    <property type="match status" value="1"/>
</dbReference>
<keyword evidence="3" id="KW-0808">Transferase</keyword>
<dbReference type="GeneID" id="36289268"/>
<dbReference type="GO" id="GO:0032259">
    <property type="term" value="P:methylation"/>
    <property type="evidence" value="ECO:0007669"/>
    <property type="project" value="UniProtKB-KW"/>
</dbReference>
<organism evidence="5">
    <name type="scientific">Pseudogymnoascus destructans</name>
    <dbReference type="NCBI Taxonomy" id="655981"/>
    <lineage>
        <taxon>Eukaryota</taxon>
        <taxon>Fungi</taxon>
        <taxon>Dikarya</taxon>
        <taxon>Ascomycota</taxon>
        <taxon>Pezizomycotina</taxon>
        <taxon>Leotiomycetes</taxon>
        <taxon>Thelebolales</taxon>
        <taxon>Thelebolaceae</taxon>
        <taxon>Pseudogymnoascus</taxon>
    </lineage>
</organism>
<evidence type="ECO:0000256" key="1">
    <source>
        <dbReference type="ARBA" id="ARBA00022553"/>
    </source>
</evidence>
<dbReference type="OrthoDB" id="276151at2759"/>
<evidence type="ECO:0000256" key="4">
    <source>
        <dbReference type="ARBA" id="ARBA00022691"/>
    </source>
</evidence>
<dbReference type="PROSITE" id="PS51585">
    <property type="entry name" value="SAM_MT_TPMT"/>
    <property type="match status" value="1"/>
</dbReference>
<reference evidence="5" key="1">
    <citation type="submission" date="2016-03" db="EMBL/GenBank/DDBJ databases">
        <title>Updated assembly of Pseudogymnoascus destructans, the fungus causing white-nose syndrome of bats.</title>
        <authorList>
            <person name="Palmer J.M."/>
            <person name="Drees K.P."/>
            <person name="Foster J.T."/>
            <person name="Lindner D.L."/>
        </authorList>
    </citation>
    <scope>NUCLEOTIDE SEQUENCE [LARGE SCALE GENOMIC DNA]</scope>
    <source>
        <strain evidence="5">20631-21</strain>
    </source>
</reference>
<dbReference type="PANTHER" id="PTHR32183:SF6">
    <property type="entry name" value="CYSTEINE SULFINATE DESULFINASE_CYSTEINE DESULFURASE AND RELATED ENZYMES"/>
    <property type="match status" value="1"/>
</dbReference>
<evidence type="ECO:0008006" key="6">
    <source>
        <dbReference type="Google" id="ProtNLM"/>
    </source>
</evidence>
<dbReference type="AlphaFoldDB" id="A0A177ABI8"/>
<proteinExistence type="predicted"/>
<protein>
    <recommendedName>
        <fullName evidence="6">S-adenosyl-L-methionine-dependent methyltransferase</fullName>
    </recommendedName>
</protein>
<dbReference type="GO" id="GO:0008757">
    <property type="term" value="F:S-adenosylmethionine-dependent methyltransferase activity"/>
    <property type="evidence" value="ECO:0007669"/>
    <property type="project" value="InterPro"/>
</dbReference>
<dbReference type="eggNOG" id="ENOG502QS1V">
    <property type="taxonomic scope" value="Eukaryota"/>
</dbReference>
<dbReference type="SUPFAM" id="SSF53335">
    <property type="entry name" value="S-adenosyl-L-methionine-dependent methyltransferases"/>
    <property type="match status" value="1"/>
</dbReference>
<gene>
    <name evidence="5" type="ORF">VC83_06206</name>
</gene>
<dbReference type="EMBL" id="KV441395">
    <property type="protein sequence ID" value="OAF58792.1"/>
    <property type="molecule type" value="Genomic_DNA"/>
</dbReference>
<dbReference type="Gene3D" id="3.40.50.150">
    <property type="entry name" value="Vaccinia Virus protein VP39"/>
    <property type="match status" value="1"/>
</dbReference>
<evidence type="ECO:0000256" key="2">
    <source>
        <dbReference type="ARBA" id="ARBA00022603"/>
    </source>
</evidence>
<evidence type="ECO:0000313" key="5">
    <source>
        <dbReference type="EMBL" id="OAF58792.1"/>
    </source>
</evidence>
<evidence type="ECO:0000256" key="3">
    <source>
        <dbReference type="ARBA" id="ARBA00022679"/>
    </source>
</evidence>
<dbReference type="VEuPathDB" id="FungiDB:GMDG_07555"/>
<keyword evidence="2" id="KW-0489">Methyltransferase</keyword>
<dbReference type="InterPro" id="IPR008854">
    <property type="entry name" value="TPMT"/>
</dbReference>
<dbReference type="RefSeq" id="XP_024324076.1">
    <property type="nucleotide sequence ID" value="XM_024469809.1"/>
</dbReference>
<keyword evidence="4" id="KW-0949">S-adenosyl-L-methionine</keyword>
<dbReference type="InterPro" id="IPR029063">
    <property type="entry name" value="SAM-dependent_MTases_sf"/>
</dbReference>
<sequence>MANTEARERLRQHFLNAQESDHPIKWDELYREGFIPWDKGLPSAPLAEALARRDLISEPPVAVSGTGKQRKRALVPGCGKGYDVQLLAAFGYDTYGLETSELALKGARETEEKHGGDEVYRVRNEEVGKGKVTWITGDFFKDDWAKSLGEGFDGTFDVLFDYTFLSALPPTLRAAWSLRYSQLLAPTGRLICLEFPTYKPINSGGPPWALPPSVYMAHLPRPGKTLEYDDQGGIVESKLGEPLSDGLVRVAHFQPQKTHADGYDADGNMTDWVGVWAHPILES</sequence>
<keyword evidence="1" id="KW-0597">Phosphoprotein</keyword>
<accession>A0A177ABI8</accession>
<name>A0A177ABI8_9PEZI</name>
<dbReference type="Proteomes" id="UP000077154">
    <property type="component" value="Unassembled WGS sequence"/>
</dbReference>